<dbReference type="EMBL" id="CP001291">
    <property type="protein sequence ID" value="ACK69084.1"/>
    <property type="molecule type" value="Genomic_DNA"/>
</dbReference>
<dbReference type="Gene3D" id="3.90.245.10">
    <property type="entry name" value="Ribonucleoside hydrolase-like"/>
    <property type="match status" value="1"/>
</dbReference>
<keyword evidence="1 4" id="KW-0378">Hydrolase</keyword>
<dbReference type="InterPro" id="IPR036452">
    <property type="entry name" value="Ribo_hydro-like"/>
</dbReference>
<dbReference type="GO" id="GO:0006152">
    <property type="term" value="P:purine nucleoside catabolic process"/>
    <property type="evidence" value="ECO:0007669"/>
    <property type="project" value="TreeGrafter"/>
</dbReference>
<dbReference type="eggNOG" id="COG1957">
    <property type="taxonomic scope" value="Bacteria"/>
</dbReference>
<evidence type="ECO:0000313" key="5">
    <source>
        <dbReference type="Proteomes" id="UP000002384"/>
    </source>
</evidence>
<dbReference type="RefSeq" id="WP_012598031.1">
    <property type="nucleotide sequence ID" value="NC_011729.1"/>
</dbReference>
<evidence type="ECO:0000256" key="1">
    <source>
        <dbReference type="ARBA" id="ARBA00022801"/>
    </source>
</evidence>
<dbReference type="STRING" id="65393.PCC7424_0624"/>
<name>B7KEQ9_GLOC7</name>
<evidence type="ECO:0000256" key="2">
    <source>
        <dbReference type="ARBA" id="ARBA00023295"/>
    </source>
</evidence>
<evidence type="ECO:0000259" key="3">
    <source>
        <dbReference type="Pfam" id="PF01156"/>
    </source>
</evidence>
<feature type="domain" description="Inosine/uridine-preferring nucleoside hydrolase" evidence="3">
    <location>
        <begin position="11"/>
        <end position="313"/>
    </location>
</feature>
<sequence>MTNPNSNPMPLIVDDDGSQDGMTALVYLLQNPKFEVKAITISQGIAYPKIFGTNLMRMLARLGKTGIPVGVGSETPLEGNNSFPEQFREESNSFWSPFVSLPNQALETLDSRDAATLIIDTIQQSPKPVTILATGSLTNIAEALRQEPTIINNIASLHIMGGAVFVPGNLREHLDPMIKQNQVAEFNIWVDPIAAQEVFKAASAGLKIILTTLDATNQVGFSRGDQQAWKATGTPEGIIASEFLDFALSVISGNDPLIPNPVWDLVAAINLSEPSFCNPVPLHIQVDTMGKPNTTQGQTVVIENQPPNTYVCLNPSFNNLKFGTNEIFTNE</sequence>
<dbReference type="AlphaFoldDB" id="B7KEQ9"/>
<dbReference type="InterPro" id="IPR023186">
    <property type="entry name" value="IUNH"/>
</dbReference>
<protein>
    <submittedName>
        <fullName evidence="4">Inosine/uridine-preferring nucleoside hydrolase</fullName>
    </submittedName>
</protein>
<dbReference type="PANTHER" id="PTHR12304">
    <property type="entry name" value="INOSINE-URIDINE PREFERRING NUCLEOSIDE HYDROLASE"/>
    <property type="match status" value="1"/>
</dbReference>
<evidence type="ECO:0000313" key="4">
    <source>
        <dbReference type="EMBL" id="ACK69084.1"/>
    </source>
</evidence>
<dbReference type="Proteomes" id="UP000002384">
    <property type="component" value="Chromosome"/>
</dbReference>
<dbReference type="PANTHER" id="PTHR12304:SF46">
    <property type="entry name" value="INOSINE-ADENOSINE-GUANOSINE-NUCLEOSIDE HYDROLASE"/>
    <property type="match status" value="1"/>
</dbReference>
<dbReference type="GO" id="GO:0005829">
    <property type="term" value="C:cytosol"/>
    <property type="evidence" value="ECO:0007669"/>
    <property type="project" value="TreeGrafter"/>
</dbReference>
<dbReference type="Pfam" id="PF01156">
    <property type="entry name" value="IU_nuc_hydro"/>
    <property type="match status" value="1"/>
</dbReference>
<dbReference type="InterPro" id="IPR001910">
    <property type="entry name" value="Inosine/uridine_hydrolase_dom"/>
</dbReference>
<proteinExistence type="predicted"/>
<gene>
    <name evidence="4" type="ordered locus">PCC7424_0624</name>
</gene>
<dbReference type="GO" id="GO:0008477">
    <property type="term" value="F:purine nucleosidase activity"/>
    <property type="evidence" value="ECO:0007669"/>
    <property type="project" value="TreeGrafter"/>
</dbReference>
<accession>B7KEQ9</accession>
<reference evidence="5" key="1">
    <citation type="journal article" date="2011" name="MBio">
        <title>Novel metabolic attributes of the genus Cyanothece, comprising a group of unicellular nitrogen-fixing Cyanobacteria.</title>
        <authorList>
            <person name="Bandyopadhyay A."/>
            <person name="Elvitigala T."/>
            <person name="Welsh E."/>
            <person name="Stockel J."/>
            <person name="Liberton M."/>
            <person name="Min H."/>
            <person name="Sherman L.A."/>
            <person name="Pakrasi H.B."/>
        </authorList>
    </citation>
    <scope>NUCLEOTIDE SEQUENCE [LARGE SCALE GENOMIC DNA]</scope>
    <source>
        <strain evidence="5">PCC 7424</strain>
    </source>
</reference>
<keyword evidence="2" id="KW-0326">Glycosidase</keyword>
<keyword evidence="5" id="KW-1185">Reference proteome</keyword>
<dbReference type="KEGG" id="cyc:PCC7424_0624"/>
<dbReference type="SUPFAM" id="SSF53590">
    <property type="entry name" value="Nucleoside hydrolase"/>
    <property type="match status" value="1"/>
</dbReference>
<organism evidence="4 5">
    <name type="scientific">Gloeothece citriformis (strain PCC 7424)</name>
    <name type="common">Cyanothece sp. (strain PCC 7424)</name>
    <dbReference type="NCBI Taxonomy" id="65393"/>
    <lineage>
        <taxon>Bacteria</taxon>
        <taxon>Bacillati</taxon>
        <taxon>Cyanobacteriota</taxon>
        <taxon>Cyanophyceae</taxon>
        <taxon>Oscillatoriophycideae</taxon>
        <taxon>Chroococcales</taxon>
        <taxon>Aphanothecaceae</taxon>
        <taxon>Gloeothece</taxon>
        <taxon>Gloeothece citriformis</taxon>
    </lineage>
</organism>
<dbReference type="HOGENOM" id="CLU_739115_0_0_3"/>